<reference evidence="6" key="1">
    <citation type="submission" date="2018-06" db="EMBL/GenBank/DDBJ databases">
        <authorList>
            <person name="Zhirakovskaya E."/>
        </authorList>
    </citation>
    <scope>NUCLEOTIDE SEQUENCE</scope>
</reference>
<evidence type="ECO:0000313" key="6">
    <source>
        <dbReference type="EMBL" id="VAX33086.1"/>
    </source>
</evidence>
<organism evidence="6">
    <name type="scientific">hydrothermal vent metagenome</name>
    <dbReference type="NCBI Taxonomy" id="652676"/>
    <lineage>
        <taxon>unclassified sequences</taxon>
        <taxon>metagenomes</taxon>
        <taxon>ecological metagenomes</taxon>
    </lineage>
</organism>
<dbReference type="InterPro" id="IPR053138">
    <property type="entry name" value="N-alpha-Ac-DABA_deacetylase"/>
</dbReference>
<dbReference type="PANTHER" id="PTHR37326:SF1">
    <property type="entry name" value="BLL3975 PROTEIN"/>
    <property type="match status" value="1"/>
</dbReference>
<accession>A0A3B1CR74</accession>
<evidence type="ECO:0000256" key="1">
    <source>
        <dbReference type="ARBA" id="ARBA00001947"/>
    </source>
</evidence>
<gene>
    <name evidence="6" type="ORF">MNBD_NITROSPINAE05-123</name>
</gene>
<dbReference type="AlphaFoldDB" id="A0A3B1CR74"/>
<dbReference type="Gene3D" id="3.40.630.10">
    <property type="entry name" value="Zn peptidases"/>
    <property type="match status" value="1"/>
</dbReference>
<proteinExistence type="predicted"/>
<protein>
    <recommendedName>
        <fullName evidence="5">Succinylglutamate desuccinylase/Aspartoacylase catalytic domain-containing protein</fullName>
    </recommendedName>
</protein>
<comment type="cofactor">
    <cofactor evidence="1">
        <name>Zn(2+)</name>
        <dbReference type="ChEBI" id="CHEBI:29105"/>
    </cofactor>
</comment>
<evidence type="ECO:0000256" key="2">
    <source>
        <dbReference type="ARBA" id="ARBA00022723"/>
    </source>
</evidence>
<dbReference type="GO" id="GO:0046872">
    <property type="term" value="F:metal ion binding"/>
    <property type="evidence" value="ECO:0007669"/>
    <property type="project" value="UniProtKB-KW"/>
</dbReference>
<dbReference type="InterPro" id="IPR055438">
    <property type="entry name" value="AstE_AspA_cat"/>
</dbReference>
<sequence>MRELLLSIPAPFGPAITLSKNSWEGSKSSDHVLSIVSGLHGDQMNGVYINSLLTRFMDRVTQGQEPDYKLKGNVQIFPVVNIPAAQSGSRLWPFDDLDYDLAFPGNDKGEVAEQIARAILTHTADSTHGIILKTADLHYEDAAHCQLVAPDRLTKKMARSLGLDIARKLPESTNFQLSLFGHWLENDTSALMISLGKPGALDRSLCDSVFTGLVDLMVLTGILTGGTKKEIVKQPIYEAHAEHPVYSSHAGIFVADVAVGVFLEKGQNIGWMTSIATGDVLEEYAAPEDGYLVTLRHYPLTFAKESIATLLTEKKPGFWPF</sequence>
<keyword evidence="2" id="KW-0479">Metal-binding</keyword>
<dbReference type="EMBL" id="UOGG01000235">
    <property type="protein sequence ID" value="VAX33086.1"/>
    <property type="molecule type" value="Genomic_DNA"/>
</dbReference>
<dbReference type="PANTHER" id="PTHR37326">
    <property type="entry name" value="BLL3975 PROTEIN"/>
    <property type="match status" value="1"/>
</dbReference>
<keyword evidence="3" id="KW-0378">Hydrolase</keyword>
<name>A0A3B1CR74_9ZZZZ</name>
<evidence type="ECO:0000256" key="4">
    <source>
        <dbReference type="ARBA" id="ARBA00022833"/>
    </source>
</evidence>
<evidence type="ECO:0000259" key="5">
    <source>
        <dbReference type="Pfam" id="PF24827"/>
    </source>
</evidence>
<feature type="domain" description="Succinylglutamate desuccinylase/Aspartoacylase catalytic" evidence="5">
    <location>
        <begin position="33"/>
        <end position="166"/>
    </location>
</feature>
<dbReference type="GO" id="GO:0016788">
    <property type="term" value="F:hydrolase activity, acting on ester bonds"/>
    <property type="evidence" value="ECO:0007669"/>
    <property type="project" value="InterPro"/>
</dbReference>
<keyword evidence="4" id="KW-0862">Zinc</keyword>
<dbReference type="Pfam" id="PF24827">
    <property type="entry name" value="AstE_AspA_cat"/>
    <property type="match status" value="1"/>
</dbReference>
<evidence type="ECO:0000256" key="3">
    <source>
        <dbReference type="ARBA" id="ARBA00022801"/>
    </source>
</evidence>
<dbReference type="SUPFAM" id="SSF53187">
    <property type="entry name" value="Zn-dependent exopeptidases"/>
    <property type="match status" value="1"/>
</dbReference>